<dbReference type="PROSITE" id="PS00290">
    <property type="entry name" value="IG_MHC"/>
    <property type="match status" value="1"/>
</dbReference>
<reference evidence="4" key="2">
    <citation type="submission" date="2025-09" db="UniProtKB">
        <authorList>
            <consortium name="Ensembl"/>
        </authorList>
    </citation>
    <scope>IDENTIFICATION</scope>
</reference>
<dbReference type="GO" id="GO:0071723">
    <property type="term" value="F:lipopeptide binding"/>
    <property type="evidence" value="ECO:0007669"/>
    <property type="project" value="TreeGrafter"/>
</dbReference>
<dbReference type="AlphaFoldDB" id="A0A8B9S578"/>
<dbReference type="PROSITE" id="PS50835">
    <property type="entry name" value="IG_LIKE"/>
    <property type="match status" value="1"/>
</dbReference>
<dbReference type="InterPro" id="IPR003597">
    <property type="entry name" value="Ig_C1-set"/>
</dbReference>
<evidence type="ECO:0000256" key="2">
    <source>
        <dbReference type="SAM" id="SignalP"/>
    </source>
</evidence>
<dbReference type="InterPro" id="IPR013783">
    <property type="entry name" value="Ig-like_fold"/>
</dbReference>
<keyword evidence="2" id="KW-0732">Signal</keyword>
<evidence type="ECO:0000313" key="5">
    <source>
        <dbReference type="Proteomes" id="UP000694424"/>
    </source>
</evidence>
<proteinExistence type="predicted"/>
<protein>
    <recommendedName>
        <fullName evidence="3">Ig-like domain-containing protein</fullName>
    </recommendedName>
</protein>
<dbReference type="InterPro" id="IPR037055">
    <property type="entry name" value="MHC_I-like_Ag-recog_sf"/>
</dbReference>
<dbReference type="GO" id="GO:0009897">
    <property type="term" value="C:external side of plasma membrane"/>
    <property type="evidence" value="ECO:0007669"/>
    <property type="project" value="TreeGrafter"/>
</dbReference>
<dbReference type="PANTHER" id="PTHR16675">
    <property type="entry name" value="MHC CLASS I-RELATED"/>
    <property type="match status" value="1"/>
</dbReference>
<accession>A0A8B9S578</accession>
<dbReference type="InterPro" id="IPR036179">
    <property type="entry name" value="Ig-like_dom_sf"/>
</dbReference>
<dbReference type="GO" id="GO:0005615">
    <property type="term" value="C:extracellular space"/>
    <property type="evidence" value="ECO:0007669"/>
    <property type="project" value="TreeGrafter"/>
</dbReference>
<dbReference type="InterPro" id="IPR007110">
    <property type="entry name" value="Ig-like_dom"/>
</dbReference>
<dbReference type="GO" id="GO:0048007">
    <property type="term" value="P:antigen processing and presentation, exogenous lipid antigen via MHC class Ib"/>
    <property type="evidence" value="ECO:0007669"/>
    <property type="project" value="TreeGrafter"/>
</dbReference>
<feature type="chain" id="PRO_5034055249" description="Ig-like domain-containing protein" evidence="2">
    <location>
        <begin position="37"/>
        <end position="347"/>
    </location>
</feature>
<sequence length="347" mass="37546">MPPCQPTRSSLPTSPSLPSLLLALLQPFSSLASLLAEPQLFQLFQTSIFPNTSSAEIAGRAVLGDVQIFSLDPATWNLDLSYPWVRQAIAEGDAEKIESHYKIYMRNLVRYVRDVGRQAGLACEYRLFPAPPQGSRDLFSCQGVSQSSPKCPAPAPHFPPRGCAAALACPHPCSRGPLHSRFPAADPLVIQIRAGCELSPNGTTRGFFDVAENGASLVAYEVGLQKWAAQQHHPQLPVVPLCGAAPAHLLLVCRVTGFYPRPIRVDWLRDGQEVPPGPELNSTLTLPNADLTYQLRSVLAVTSHDGHSYACRVQHSSLGGRSLLVLPSLVGHRLLSCLAGLLCTRRS</sequence>
<dbReference type="SUPFAM" id="SSF54452">
    <property type="entry name" value="MHC antigen-recognition domain"/>
    <property type="match status" value="2"/>
</dbReference>
<dbReference type="Ensembl" id="ENSAOWT00000005936.1">
    <property type="protein sequence ID" value="ENSAOWP00000005220.1"/>
    <property type="gene ID" value="ENSAOWG00000003596.1"/>
</dbReference>
<dbReference type="InterPro" id="IPR011162">
    <property type="entry name" value="MHC_I/II-like_Ag-recog"/>
</dbReference>
<dbReference type="Gene3D" id="2.60.40.10">
    <property type="entry name" value="Immunoglobulins"/>
    <property type="match status" value="1"/>
</dbReference>
<evidence type="ECO:0000259" key="3">
    <source>
        <dbReference type="PROSITE" id="PS50835"/>
    </source>
</evidence>
<dbReference type="Pfam" id="PF07654">
    <property type="entry name" value="C1-set"/>
    <property type="match status" value="1"/>
</dbReference>
<dbReference type="GO" id="GO:0006955">
    <property type="term" value="P:immune response"/>
    <property type="evidence" value="ECO:0007669"/>
    <property type="project" value="TreeGrafter"/>
</dbReference>
<keyword evidence="5" id="KW-1185">Reference proteome</keyword>
<organism evidence="4 5">
    <name type="scientific">Apteryx owenii</name>
    <name type="common">Little spotted kiwi</name>
    <dbReference type="NCBI Taxonomy" id="8824"/>
    <lineage>
        <taxon>Eukaryota</taxon>
        <taxon>Metazoa</taxon>
        <taxon>Chordata</taxon>
        <taxon>Craniata</taxon>
        <taxon>Vertebrata</taxon>
        <taxon>Euteleostomi</taxon>
        <taxon>Archelosauria</taxon>
        <taxon>Archosauria</taxon>
        <taxon>Dinosauria</taxon>
        <taxon>Saurischia</taxon>
        <taxon>Theropoda</taxon>
        <taxon>Coelurosauria</taxon>
        <taxon>Aves</taxon>
        <taxon>Palaeognathae</taxon>
        <taxon>Apterygiformes</taxon>
        <taxon>Apterygidae</taxon>
        <taxon>Apteryx</taxon>
    </lineage>
</organism>
<feature type="signal peptide" evidence="2">
    <location>
        <begin position="1"/>
        <end position="36"/>
    </location>
</feature>
<dbReference type="SUPFAM" id="SSF48726">
    <property type="entry name" value="Immunoglobulin"/>
    <property type="match status" value="1"/>
</dbReference>
<feature type="domain" description="Ig-like" evidence="3">
    <location>
        <begin position="234"/>
        <end position="317"/>
    </location>
</feature>
<dbReference type="GO" id="GO:0048006">
    <property type="term" value="P:antigen processing and presentation, endogenous lipid antigen via MHC class Ib"/>
    <property type="evidence" value="ECO:0007669"/>
    <property type="project" value="TreeGrafter"/>
</dbReference>
<dbReference type="PANTHER" id="PTHR16675:SF160">
    <property type="entry name" value="T-CELL SURFACE GLYCOPROTEIN CD1A"/>
    <property type="match status" value="1"/>
</dbReference>
<dbReference type="Gene3D" id="3.30.500.10">
    <property type="entry name" value="MHC class I-like antigen recognition-like"/>
    <property type="match status" value="1"/>
</dbReference>
<dbReference type="GO" id="GO:0030883">
    <property type="term" value="F:endogenous lipid antigen binding"/>
    <property type="evidence" value="ECO:0007669"/>
    <property type="project" value="TreeGrafter"/>
</dbReference>
<dbReference type="InterPro" id="IPR003006">
    <property type="entry name" value="Ig/MHC_CS"/>
</dbReference>
<evidence type="ECO:0000256" key="1">
    <source>
        <dbReference type="ARBA" id="ARBA00023180"/>
    </source>
</evidence>
<dbReference type="InterPro" id="IPR050208">
    <property type="entry name" value="MHC_class-I_related"/>
</dbReference>
<dbReference type="SMART" id="SM00407">
    <property type="entry name" value="IGc1"/>
    <property type="match status" value="1"/>
</dbReference>
<name>A0A8B9S578_APTOW</name>
<dbReference type="Proteomes" id="UP000694424">
    <property type="component" value="Unplaced"/>
</dbReference>
<keyword evidence="1" id="KW-0325">Glycoprotein</keyword>
<dbReference type="GO" id="GO:0001916">
    <property type="term" value="P:positive regulation of T cell mediated cytotoxicity"/>
    <property type="evidence" value="ECO:0007669"/>
    <property type="project" value="TreeGrafter"/>
</dbReference>
<reference evidence="4" key="1">
    <citation type="submission" date="2025-08" db="UniProtKB">
        <authorList>
            <consortium name="Ensembl"/>
        </authorList>
    </citation>
    <scope>IDENTIFICATION</scope>
</reference>
<evidence type="ECO:0000313" key="4">
    <source>
        <dbReference type="Ensembl" id="ENSAOWP00000005220.1"/>
    </source>
</evidence>
<dbReference type="GO" id="GO:0030884">
    <property type="term" value="F:exogenous lipid antigen binding"/>
    <property type="evidence" value="ECO:0007669"/>
    <property type="project" value="TreeGrafter"/>
</dbReference>